<protein>
    <submittedName>
        <fullName evidence="2">Putative colanic acid biosynthesis glycosyltransferase</fullName>
    </submittedName>
</protein>
<gene>
    <name evidence="2" type="ORF">SAMN05660964_01060</name>
</gene>
<dbReference type="STRING" id="525918.SAMN05660964_01060"/>
<dbReference type="CDD" id="cd06433">
    <property type="entry name" value="GT_2_WfgS_like"/>
    <property type="match status" value="1"/>
</dbReference>
<keyword evidence="2" id="KW-0808">Transferase</keyword>
<dbReference type="Proteomes" id="UP000199397">
    <property type="component" value="Unassembled WGS sequence"/>
</dbReference>
<dbReference type="RefSeq" id="WP_093066136.1">
    <property type="nucleotide sequence ID" value="NZ_FNQP01000005.1"/>
</dbReference>
<organism evidence="2 3">
    <name type="scientific">Thiothrix caldifontis</name>
    <dbReference type="NCBI Taxonomy" id="525918"/>
    <lineage>
        <taxon>Bacteria</taxon>
        <taxon>Pseudomonadati</taxon>
        <taxon>Pseudomonadota</taxon>
        <taxon>Gammaproteobacteria</taxon>
        <taxon>Thiotrichales</taxon>
        <taxon>Thiotrichaceae</taxon>
        <taxon>Thiothrix</taxon>
    </lineage>
</organism>
<dbReference type="GO" id="GO:0016740">
    <property type="term" value="F:transferase activity"/>
    <property type="evidence" value="ECO:0007669"/>
    <property type="project" value="UniProtKB-KW"/>
</dbReference>
<dbReference type="Pfam" id="PF00535">
    <property type="entry name" value="Glycos_transf_2"/>
    <property type="match status" value="1"/>
</dbReference>
<feature type="domain" description="Glycosyltransferase 2-like" evidence="1">
    <location>
        <begin position="8"/>
        <end position="114"/>
    </location>
</feature>
<reference evidence="2 3" key="1">
    <citation type="submission" date="2016-10" db="EMBL/GenBank/DDBJ databases">
        <authorList>
            <person name="de Groot N.N."/>
        </authorList>
    </citation>
    <scope>NUCLEOTIDE SEQUENCE [LARGE SCALE GENOMIC DNA]</scope>
    <source>
        <strain evidence="2 3">DSM 21228</strain>
    </source>
</reference>
<proteinExistence type="predicted"/>
<sequence>MSSKFFFITICYNNLQGLRRTVDSLLAQSYSNWECVIIDGGSKDGTPAYLEQLSAIQTKIRSISEADHGIYDAMNKGISRIQPCDYFCFLNSGDSLFAPTTLEQLDGAIHAFGNQLPAIVYGHMCEEFADGKQIIKEASNTISLKKGMFCSHQSMFFHYRYAGLRYDLKYKISSDYDYIVKAVKMLKHPSEMQLLDMVISRFDMTGVSNNRRLSGIKEDFNLRVENGLCSPASSAVYAARSVGLMNLKRFSYPLYLLIRSKTTSNNQVI</sequence>
<evidence type="ECO:0000313" key="3">
    <source>
        <dbReference type="Proteomes" id="UP000199397"/>
    </source>
</evidence>
<dbReference type="EMBL" id="FNQP01000005">
    <property type="protein sequence ID" value="SEA18835.1"/>
    <property type="molecule type" value="Genomic_DNA"/>
</dbReference>
<dbReference type="PANTHER" id="PTHR43685:SF2">
    <property type="entry name" value="GLYCOSYLTRANSFERASE 2-LIKE DOMAIN-CONTAINING PROTEIN"/>
    <property type="match status" value="1"/>
</dbReference>
<keyword evidence="3" id="KW-1185">Reference proteome</keyword>
<dbReference type="AlphaFoldDB" id="A0A1H3Z552"/>
<dbReference type="Gene3D" id="3.90.550.10">
    <property type="entry name" value="Spore Coat Polysaccharide Biosynthesis Protein SpsA, Chain A"/>
    <property type="match status" value="1"/>
</dbReference>
<dbReference type="OrthoDB" id="396512at2"/>
<dbReference type="InterPro" id="IPR001173">
    <property type="entry name" value="Glyco_trans_2-like"/>
</dbReference>
<name>A0A1H3Z552_9GAMM</name>
<evidence type="ECO:0000259" key="1">
    <source>
        <dbReference type="Pfam" id="PF00535"/>
    </source>
</evidence>
<dbReference type="SUPFAM" id="SSF53448">
    <property type="entry name" value="Nucleotide-diphospho-sugar transferases"/>
    <property type="match status" value="1"/>
</dbReference>
<evidence type="ECO:0000313" key="2">
    <source>
        <dbReference type="EMBL" id="SEA18835.1"/>
    </source>
</evidence>
<dbReference type="InterPro" id="IPR029044">
    <property type="entry name" value="Nucleotide-diphossugar_trans"/>
</dbReference>
<accession>A0A1H3Z552</accession>
<dbReference type="InterPro" id="IPR050834">
    <property type="entry name" value="Glycosyltransf_2"/>
</dbReference>
<dbReference type="PANTHER" id="PTHR43685">
    <property type="entry name" value="GLYCOSYLTRANSFERASE"/>
    <property type="match status" value="1"/>
</dbReference>